<dbReference type="Pfam" id="PF14897">
    <property type="entry name" value="EpsG"/>
    <property type="match status" value="1"/>
</dbReference>
<gene>
    <name evidence="2" type="ORF">CBF36_04435</name>
</gene>
<feature type="transmembrane region" description="Helical" evidence="1">
    <location>
        <begin position="171"/>
        <end position="194"/>
    </location>
</feature>
<dbReference type="OrthoDB" id="2989568at2"/>
<feature type="transmembrane region" description="Helical" evidence="1">
    <location>
        <begin position="309"/>
        <end position="327"/>
    </location>
</feature>
<feature type="transmembrane region" description="Helical" evidence="1">
    <location>
        <begin position="116"/>
        <end position="133"/>
    </location>
</feature>
<reference evidence="2 3" key="1">
    <citation type="submission" date="2017-05" db="EMBL/GenBank/DDBJ databases">
        <title>Vagococcus spp. assemblies.</title>
        <authorList>
            <person name="Gulvik C.A."/>
        </authorList>
    </citation>
    <scope>NUCLEOTIDE SEQUENCE [LARGE SCALE GENOMIC DNA]</scope>
    <source>
        <strain evidence="2 3">SS1994</strain>
    </source>
</reference>
<keyword evidence="3" id="KW-1185">Reference proteome</keyword>
<evidence type="ECO:0000313" key="2">
    <source>
        <dbReference type="EMBL" id="RST94782.1"/>
    </source>
</evidence>
<organism evidence="2 3">
    <name type="scientific">Vagococcus bubulae</name>
    <dbReference type="NCBI Taxonomy" id="1977868"/>
    <lineage>
        <taxon>Bacteria</taxon>
        <taxon>Bacillati</taxon>
        <taxon>Bacillota</taxon>
        <taxon>Bacilli</taxon>
        <taxon>Lactobacillales</taxon>
        <taxon>Enterococcaceae</taxon>
        <taxon>Vagococcus</taxon>
    </lineage>
</organism>
<keyword evidence="1" id="KW-1133">Transmembrane helix</keyword>
<dbReference type="InterPro" id="IPR049458">
    <property type="entry name" value="EpsG-like"/>
</dbReference>
<dbReference type="Proteomes" id="UP000288490">
    <property type="component" value="Unassembled WGS sequence"/>
</dbReference>
<keyword evidence="1" id="KW-0472">Membrane</keyword>
<protein>
    <recommendedName>
        <fullName evidence="4">EpsG family protein</fullName>
    </recommendedName>
</protein>
<feature type="transmembrane region" description="Helical" evidence="1">
    <location>
        <begin position="215"/>
        <end position="236"/>
    </location>
</feature>
<evidence type="ECO:0000313" key="3">
    <source>
        <dbReference type="Proteomes" id="UP000288490"/>
    </source>
</evidence>
<feature type="transmembrane region" description="Helical" evidence="1">
    <location>
        <begin position="280"/>
        <end position="297"/>
    </location>
</feature>
<proteinExistence type="predicted"/>
<feature type="transmembrane region" description="Helical" evidence="1">
    <location>
        <begin position="10"/>
        <end position="26"/>
    </location>
</feature>
<evidence type="ECO:0008006" key="4">
    <source>
        <dbReference type="Google" id="ProtNLM"/>
    </source>
</evidence>
<feature type="transmembrane region" description="Helical" evidence="1">
    <location>
        <begin position="256"/>
        <end position="273"/>
    </location>
</feature>
<feature type="transmembrane region" description="Helical" evidence="1">
    <location>
        <begin position="140"/>
        <end position="165"/>
    </location>
</feature>
<evidence type="ECO:0000256" key="1">
    <source>
        <dbReference type="SAM" id="Phobius"/>
    </source>
</evidence>
<dbReference type="EMBL" id="NGJT01000006">
    <property type="protein sequence ID" value="RST94782.1"/>
    <property type="molecule type" value="Genomic_DNA"/>
</dbReference>
<dbReference type="AlphaFoldDB" id="A0A429ZM53"/>
<dbReference type="RefSeq" id="WP_125956981.1">
    <property type="nucleotide sequence ID" value="NZ_NGJT01000006.1"/>
</dbReference>
<feature type="transmembrane region" description="Helical" evidence="1">
    <location>
        <begin position="93"/>
        <end position="110"/>
    </location>
</feature>
<accession>A0A429ZM53</accession>
<feature type="transmembrane region" description="Helical" evidence="1">
    <location>
        <begin position="59"/>
        <end position="86"/>
    </location>
</feature>
<comment type="caution">
    <text evidence="2">The sequence shown here is derived from an EMBL/GenBank/DDBJ whole genome shotgun (WGS) entry which is preliminary data.</text>
</comment>
<sequence length="344" mass="40684">MEIKNTNKNIIFKSMLITIFIIFGLSKSNPDIQNYLQIFDYLNNSNTFFYPYIEPGFSLLIKCFSIIGLDYFNLILFIALIFCIFLYKYIKRYSVNPSIVLVFYIFFPFFLDIVQIRNSIAMLLILYGVGLLSEKKYLRYVVLVLIATSFHNTSIFYLSFLLVCINNKQNLIRLVLLIVSVSFLFKDAIINFIVRIIPLGSKYIRYLEGSKPSTVVLFIFFFMLNIFIINMMVTGIIKYNENWNYLSESQIQFVEVVYKINIIIFLSFMFISMDVDFFRLYRNIIIMNYILFSNTFYNRKTLLCPELNISQILFFIFSLAIGFAFLYNNQFNHVVIQIIKSVQL</sequence>
<name>A0A429ZM53_9ENTE</name>
<keyword evidence="1" id="KW-0812">Transmembrane</keyword>